<sequence length="87" mass="8914">HRTVSRGGRGALLRVRLPAGRPVVLLRGGPAAEVRLSDGGRGETFAVGAARGSTPRSLVGARRARAGLVELRVLRGAVTVDGAAVRP</sequence>
<dbReference type="EMBL" id="JAWSTH010000042">
    <property type="protein sequence ID" value="MDW5595855.1"/>
    <property type="molecule type" value="Genomic_DNA"/>
</dbReference>
<gene>
    <name evidence="1" type="ORF">R7226_16015</name>
</gene>
<keyword evidence="2" id="KW-1185">Reference proteome</keyword>
<dbReference type="RefSeq" id="WP_318598199.1">
    <property type="nucleotide sequence ID" value="NZ_JAWSTH010000042.1"/>
</dbReference>
<dbReference type="Proteomes" id="UP001284601">
    <property type="component" value="Unassembled WGS sequence"/>
</dbReference>
<feature type="non-terminal residue" evidence="1">
    <location>
        <position position="1"/>
    </location>
</feature>
<organism evidence="1 2">
    <name type="scientific">Conexibacter stalactiti</name>
    <dbReference type="NCBI Taxonomy" id="1940611"/>
    <lineage>
        <taxon>Bacteria</taxon>
        <taxon>Bacillati</taxon>
        <taxon>Actinomycetota</taxon>
        <taxon>Thermoleophilia</taxon>
        <taxon>Solirubrobacterales</taxon>
        <taxon>Conexibacteraceae</taxon>
        <taxon>Conexibacter</taxon>
    </lineage>
</organism>
<evidence type="ECO:0000313" key="2">
    <source>
        <dbReference type="Proteomes" id="UP001284601"/>
    </source>
</evidence>
<accession>A0ABU4HRC8</accession>
<proteinExistence type="predicted"/>
<reference evidence="2" key="1">
    <citation type="submission" date="2023-07" db="EMBL/GenBank/DDBJ databases">
        <title>Conexibacter stalactiti sp. nov., isolated from stalactites in a lava cave and emended description of the genus Conexibacter.</title>
        <authorList>
            <person name="Lee S.D."/>
        </authorList>
    </citation>
    <scope>NUCLEOTIDE SEQUENCE [LARGE SCALE GENOMIC DNA]</scope>
    <source>
        <strain evidence="2">KCTC 39840</strain>
    </source>
</reference>
<protein>
    <submittedName>
        <fullName evidence="1">Uncharacterized protein</fullName>
    </submittedName>
</protein>
<reference evidence="1 2" key="2">
    <citation type="submission" date="2023-10" db="EMBL/GenBank/DDBJ databases">
        <authorList>
            <person name="Han X.F."/>
        </authorList>
    </citation>
    <scope>NUCLEOTIDE SEQUENCE [LARGE SCALE GENOMIC DNA]</scope>
    <source>
        <strain evidence="1 2">KCTC 39840</strain>
    </source>
</reference>
<evidence type="ECO:0000313" key="1">
    <source>
        <dbReference type="EMBL" id="MDW5595855.1"/>
    </source>
</evidence>
<comment type="caution">
    <text evidence="1">The sequence shown here is derived from an EMBL/GenBank/DDBJ whole genome shotgun (WGS) entry which is preliminary data.</text>
</comment>
<name>A0ABU4HRC8_9ACTN</name>